<dbReference type="PANTHER" id="PTHR43445">
    <property type="entry name" value="UDP-N-ACETYLMURAMATE--L-ALANINE LIGASE-RELATED"/>
    <property type="match status" value="1"/>
</dbReference>
<dbReference type="GO" id="GO:0005524">
    <property type="term" value="F:ATP binding"/>
    <property type="evidence" value="ECO:0007669"/>
    <property type="project" value="UniProtKB-KW"/>
</dbReference>
<dbReference type="Pfam" id="PF02875">
    <property type="entry name" value="Mur_ligase_C"/>
    <property type="match status" value="1"/>
</dbReference>
<feature type="signal peptide" evidence="9">
    <location>
        <begin position="1"/>
        <end position="23"/>
    </location>
</feature>
<evidence type="ECO:0000313" key="14">
    <source>
        <dbReference type="Proteomes" id="UP000649604"/>
    </source>
</evidence>
<evidence type="ECO:0000256" key="8">
    <source>
        <dbReference type="ARBA" id="ARBA00023316"/>
    </source>
</evidence>
<feature type="domain" description="Mur ligase central" evidence="12">
    <location>
        <begin position="109"/>
        <end position="295"/>
    </location>
</feature>
<dbReference type="SUPFAM" id="SSF53244">
    <property type="entry name" value="MurD-like peptide ligases, peptide-binding domain"/>
    <property type="match status" value="1"/>
</dbReference>
<keyword evidence="8" id="KW-0961">Cell wall biogenesis/degradation</keyword>
<dbReference type="Gene3D" id="3.40.1190.10">
    <property type="entry name" value="Mur-like, catalytic domain"/>
    <property type="match status" value="1"/>
</dbReference>
<dbReference type="Gene3D" id="3.90.190.20">
    <property type="entry name" value="Mur ligase, C-terminal domain"/>
    <property type="match status" value="1"/>
</dbReference>
<dbReference type="SUPFAM" id="SSF51984">
    <property type="entry name" value="MurCD N-terminal domain"/>
    <property type="match status" value="1"/>
</dbReference>
<keyword evidence="9" id="KW-0732">Signal</keyword>
<organism evidence="13 14">
    <name type="scientific">candidate division KSB3 bacterium</name>
    <dbReference type="NCBI Taxonomy" id="2044937"/>
    <lineage>
        <taxon>Bacteria</taxon>
        <taxon>candidate division KSB3</taxon>
    </lineage>
</organism>
<dbReference type="EMBL" id="WJJP01000689">
    <property type="protein sequence ID" value="MBD3327115.1"/>
    <property type="molecule type" value="Genomic_DNA"/>
</dbReference>
<feature type="domain" description="Mur ligase C-terminal" evidence="11">
    <location>
        <begin position="318"/>
        <end position="459"/>
    </location>
</feature>
<evidence type="ECO:0000256" key="1">
    <source>
        <dbReference type="ARBA" id="ARBA00022598"/>
    </source>
</evidence>
<feature type="chain" id="PRO_5039731829" evidence="9">
    <location>
        <begin position="24"/>
        <end position="477"/>
    </location>
</feature>
<dbReference type="GO" id="GO:0016881">
    <property type="term" value="F:acid-amino acid ligase activity"/>
    <property type="evidence" value="ECO:0007669"/>
    <property type="project" value="InterPro"/>
</dbReference>
<keyword evidence="4" id="KW-0067">ATP-binding</keyword>
<gene>
    <name evidence="13" type="ORF">GF339_21185</name>
</gene>
<sequence>MNKIHLMAICGMAMGSLAGMLKAAGYDVRGSDEQVYPPMSDQLDRLGIPYFEGFRASNLDWHPDLVVVGNVITRANPEATALRERGLPYASMPETLAKLFIRNRHSIVVTGTHGKTTTSGVIAWTLAQAGRDPGFMIGGVLKNFDTTSQIGTGDDFVVEGDEYDTAYFDKVPKFVHYRPTTGIITSIEYDHADIYENLDRIKREFRKFVDLIPQDGLLVACADDPNVRAVIADSPAPLQTYGQTSEAADWTLGDITPGKPHTAFTACYRGKPFARLHTPLIGTHNLLNLLGATVILNAIGLQPDEIDAGFRTFTGIKRRQEVLGVVNDIVVMDDFAHHPTAVKATIEAVSTSYRLQAAEKGTTRPRLWSVFEPRTAATRRDVFQHDYATAFAATDVAIIARVHKPEKAPEGHRFSAEQLVQDIRAQGVEAAYIPDVDMIVAHLVVHLQPGDMVLIMSNGGFGGIHQKLLTALRQNFS</sequence>
<dbReference type="GO" id="GO:0009252">
    <property type="term" value="P:peptidoglycan biosynthetic process"/>
    <property type="evidence" value="ECO:0007669"/>
    <property type="project" value="UniProtKB-KW"/>
</dbReference>
<evidence type="ECO:0000256" key="3">
    <source>
        <dbReference type="ARBA" id="ARBA00022741"/>
    </source>
</evidence>
<comment type="caution">
    <text evidence="13">The sequence shown here is derived from an EMBL/GenBank/DDBJ whole genome shotgun (WGS) entry which is preliminary data.</text>
</comment>
<keyword evidence="3" id="KW-0547">Nucleotide-binding</keyword>
<dbReference type="InterPro" id="IPR004101">
    <property type="entry name" value="Mur_ligase_C"/>
</dbReference>
<dbReference type="GO" id="GO:0051301">
    <property type="term" value="P:cell division"/>
    <property type="evidence" value="ECO:0007669"/>
    <property type="project" value="UniProtKB-KW"/>
</dbReference>
<evidence type="ECO:0000256" key="2">
    <source>
        <dbReference type="ARBA" id="ARBA00022618"/>
    </source>
</evidence>
<proteinExistence type="predicted"/>
<dbReference type="InterPro" id="IPR036615">
    <property type="entry name" value="Mur_ligase_C_dom_sf"/>
</dbReference>
<dbReference type="InterPro" id="IPR036565">
    <property type="entry name" value="Mur-like_cat_sf"/>
</dbReference>
<name>A0A9D5JZQ1_9BACT</name>
<evidence type="ECO:0000313" key="13">
    <source>
        <dbReference type="EMBL" id="MBD3327115.1"/>
    </source>
</evidence>
<evidence type="ECO:0000256" key="7">
    <source>
        <dbReference type="ARBA" id="ARBA00023306"/>
    </source>
</evidence>
<keyword evidence="6" id="KW-0573">Peptidoglycan synthesis</keyword>
<evidence type="ECO:0000259" key="12">
    <source>
        <dbReference type="Pfam" id="PF08245"/>
    </source>
</evidence>
<evidence type="ECO:0000259" key="11">
    <source>
        <dbReference type="Pfam" id="PF02875"/>
    </source>
</evidence>
<feature type="domain" description="Mur ligase N-terminal catalytic" evidence="10">
    <location>
        <begin position="3"/>
        <end position="101"/>
    </location>
</feature>
<keyword evidence="5" id="KW-0133">Cell shape</keyword>
<keyword evidence="2" id="KW-0132">Cell division</keyword>
<evidence type="ECO:0000256" key="9">
    <source>
        <dbReference type="SAM" id="SignalP"/>
    </source>
</evidence>
<dbReference type="InterPro" id="IPR050061">
    <property type="entry name" value="MurCDEF_pg_biosynth"/>
</dbReference>
<dbReference type="PANTHER" id="PTHR43445:SF5">
    <property type="entry name" value="UDP-N-ACETYLMURAMATE--L-ALANYL-GAMMA-D-GLUTAMYL-MESO-2,6-DIAMINOHEPTANDIOATE LIGASE"/>
    <property type="match status" value="1"/>
</dbReference>
<dbReference type="InterPro" id="IPR000713">
    <property type="entry name" value="Mur_ligase_N"/>
</dbReference>
<dbReference type="GO" id="GO:0071555">
    <property type="term" value="P:cell wall organization"/>
    <property type="evidence" value="ECO:0007669"/>
    <property type="project" value="UniProtKB-KW"/>
</dbReference>
<evidence type="ECO:0000256" key="4">
    <source>
        <dbReference type="ARBA" id="ARBA00022840"/>
    </source>
</evidence>
<dbReference type="Pfam" id="PF08245">
    <property type="entry name" value="Mur_ligase_M"/>
    <property type="match status" value="1"/>
</dbReference>
<evidence type="ECO:0000256" key="6">
    <source>
        <dbReference type="ARBA" id="ARBA00022984"/>
    </source>
</evidence>
<evidence type="ECO:0000259" key="10">
    <source>
        <dbReference type="Pfam" id="PF01225"/>
    </source>
</evidence>
<dbReference type="SUPFAM" id="SSF53623">
    <property type="entry name" value="MurD-like peptide ligases, catalytic domain"/>
    <property type="match status" value="1"/>
</dbReference>
<dbReference type="InterPro" id="IPR013221">
    <property type="entry name" value="Mur_ligase_cen"/>
</dbReference>
<dbReference type="AlphaFoldDB" id="A0A9D5JZQ1"/>
<dbReference type="Proteomes" id="UP000649604">
    <property type="component" value="Unassembled WGS sequence"/>
</dbReference>
<dbReference type="Pfam" id="PF01225">
    <property type="entry name" value="Mur_ligase"/>
    <property type="match status" value="1"/>
</dbReference>
<keyword evidence="1 13" id="KW-0436">Ligase</keyword>
<dbReference type="Gene3D" id="3.40.50.720">
    <property type="entry name" value="NAD(P)-binding Rossmann-like Domain"/>
    <property type="match status" value="1"/>
</dbReference>
<protein>
    <submittedName>
        <fullName evidence="13">UDP-N-acetylmuramate:L-alanyl-gamma-D-glutamyl-meso-diaminopimelate ligase</fullName>
    </submittedName>
</protein>
<keyword evidence="7" id="KW-0131">Cell cycle</keyword>
<accession>A0A9D5JZQ1</accession>
<evidence type="ECO:0000256" key="5">
    <source>
        <dbReference type="ARBA" id="ARBA00022960"/>
    </source>
</evidence>
<dbReference type="GO" id="GO:0008360">
    <property type="term" value="P:regulation of cell shape"/>
    <property type="evidence" value="ECO:0007669"/>
    <property type="project" value="UniProtKB-KW"/>
</dbReference>
<reference evidence="13" key="1">
    <citation type="submission" date="2019-11" db="EMBL/GenBank/DDBJ databases">
        <title>Microbial mats filling the niche in hypersaline microbial mats.</title>
        <authorList>
            <person name="Wong H.L."/>
            <person name="Macleod F.I."/>
            <person name="White R.A. III"/>
            <person name="Burns B.P."/>
        </authorList>
    </citation>
    <scope>NUCLEOTIDE SEQUENCE</scope>
    <source>
        <strain evidence="13">Rbin_158</strain>
    </source>
</reference>